<evidence type="ECO:0000313" key="2">
    <source>
        <dbReference type="Proteomes" id="UP001500200"/>
    </source>
</evidence>
<name>A0ABP9S9B0_9MICC</name>
<proteinExistence type="predicted"/>
<accession>A0ABP9S9B0</accession>
<protein>
    <submittedName>
        <fullName evidence="1">Uncharacterized protein</fullName>
    </submittedName>
</protein>
<sequence length="73" mass="7791">MSRSQVKVSPARITGSRTAQIPGQSLARAGRISYVTAAAVPVSLIEWLTSVTVSVRHVMLALGDRLQCRGAQE</sequence>
<keyword evidence="2" id="KW-1185">Reference proteome</keyword>
<comment type="caution">
    <text evidence="1">The sequence shown here is derived from an EMBL/GenBank/DDBJ whole genome shotgun (WGS) entry which is preliminary data.</text>
</comment>
<gene>
    <name evidence="1" type="ORF">GCM10023346_14500</name>
</gene>
<organism evidence="1 2">
    <name type="scientific">Arthrobacter gyeryongensis</name>
    <dbReference type="NCBI Taxonomy" id="1650592"/>
    <lineage>
        <taxon>Bacteria</taxon>
        <taxon>Bacillati</taxon>
        <taxon>Actinomycetota</taxon>
        <taxon>Actinomycetes</taxon>
        <taxon>Micrococcales</taxon>
        <taxon>Micrococcaceae</taxon>
        <taxon>Arthrobacter</taxon>
    </lineage>
</organism>
<dbReference type="EMBL" id="BAABKK010000010">
    <property type="protein sequence ID" value="GAA5192471.1"/>
    <property type="molecule type" value="Genomic_DNA"/>
</dbReference>
<evidence type="ECO:0000313" key="1">
    <source>
        <dbReference type="EMBL" id="GAA5192471.1"/>
    </source>
</evidence>
<reference evidence="2" key="1">
    <citation type="journal article" date="2019" name="Int. J. Syst. Evol. Microbiol.">
        <title>The Global Catalogue of Microorganisms (GCM) 10K type strain sequencing project: providing services to taxonomists for standard genome sequencing and annotation.</title>
        <authorList>
            <consortium name="The Broad Institute Genomics Platform"/>
            <consortium name="The Broad Institute Genome Sequencing Center for Infectious Disease"/>
            <person name="Wu L."/>
            <person name="Ma J."/>
        </authorList>
    </citation>
    <scope>NUCLEOTIDE SEQUENCE [LARGE SCALE GENOMIC DNA]</scope>
    <source>
        <strain evidence="2">JCM 18514</strain>
    </source>
</reference>
<dbReference type="Proteomes" id="UP001500200">
    <property type="component" value="Unassembled WGS sequence"/>
</dbReference>